<protein>
    <recommendedName>
        <fullName evidence="4">WD40 repeat domain-containing protein</fullName>
    </recommendedName>
</protein>
<dbReference type="PANTHER" id="PTHR36842:SF1">
    <property type="entry name" value="PROTEIN TOLB"/>
    <property type="match status" value="1"/>
</dbReference>
<keyword evidence="3" id="KW-1185">Reference proteome</keyword>
<feature type="chain" id="PRO_5045295338" description="WD40 repeat domain-containing protein" evidence="1">
    <location>
        <begin position="23"/>
        <end position="461"/>
    </location>
</feature>
<reference evidence="2 3" key="1">
    <citation type="journal article" date="2023" name="Genome Announc.">
        <title>Pan-Genome Analyses of the Genus Cohnella and Proposal of the Novel Species Cohnella silvisoli sp. nov., Isolated from Forest Soil.</title>
        <authorList>
            <person name="Wang C."/>
            <person name="Mao L."/>
            <person name="Bao G."/>
            <person name="Zhu H."/>
        </authorList>
    </citation>
    <scope>NUCLEOTIDE SEQUENCE [LARGE SCALE GENOMIC DNA]</scope>
    <source>
        <strain evidence="2 3">NL03-T5-1</strain>
    </source>
</reference>
<name>A0ABV1KN08_9BACL</name>
<dbReference type="InterPro" id="IPR011042">
    <property type="entry name" value="6-blade_b-propeller_TolB-like"/>
</dbReference>
<dbReference type="Gene3D" id="2.120.10.30">
    <property type="entry name" value="TolB, C-terminal domain"/>
    <property type="match status" value="2"/>
</dbReference>
<dbReference type="SUPFAM" id="SSF82171">
    <property type="entry name" value="DPP6 N-terminal domain-like"/>
    <property type="match status" value="1"/>
</dbReference>
<evidence type="ECO:0000313" key="2">
    <source>
        <dbReference type="EMBL" id="MEQ4481470.1"/>
    </source>
</evidence>
<proteinExistence type="predicted"/>
<dbReference type="RefSeq" id="WP_232182025.1">
    <property type="nucleotide sequence ID" value="NZ_JAIOAP010000001.1"/>
</dbReference>
<dbReference type="PANTHER" id="PTHR36842">
    <property type="entry name" value="PROTEIN TOLB HOMOLOG"/>
    <property type="match status" value="1"/>
</dbReference>
<dbReference type="PROSITE" id="PS51257">
    <property type="entry name" value="PROKAR_LIPOPROTEIN"/>
    <property type="match status" value="1"/>
</dbReference>
<feature type="signal peptide" evidence="1">
    <location>
        <begin position="1"/>
        <end position="22"/>
    </location>
</feature>
<comment type="caution">
    <text evidence="2">The sequence shown here is derived from an EMBL/GenBank/DDBJ whole genome shotgun (WGS) entry which is preliminary data.</text>
</comment>
<evidence type="ECO:0008006" key="4">
    <source>
        <dbReference type="Google" id="ProtNLM"/>
    </source>
</evidence>
<dbReference type="Proteomes" id="UP001493487">
    <property type="component" value="Unassembled WGS sequence"/>
</dbReference>
<organism evidence="2 3">
    <name type="scientific">Cohnella silvisoli</name>
    <dbReference type="NCBI Taxonomy" id="2873699"/>
    <lineage>
        <taxon>Bacteria</taxon>
        <taxon>Bacillati</taxon>
        <taxon>Bacillota</taxon>
        <taxon>Bacilli</taxon>
        <taxon>Bacillales</taxon>
        <taxon>Paenibacillaceae</taxon>
        <taxon>Cohnella</taxon>
    </lineage>
</organism>
<accession>A0ABV1KN08</accession>
<evidence type="ECO:0000256" key="1">
    <source>
        <dbReference type="SAM" id="SignalP"/>
    </source>
</evidence>
<evidence type="ECO:0000313" key="3">
    <source>
        <dbReference type="Proteomes" id="UP001493487"/>
    </source>
</evidence>
<gene>
    <name evidence="2" type="ORF">QJS35_03590</name>
</gene>
<keyword evidence="1" id="KW-0732">Signal</keyword>
<sequence>MYRKLLIATLIVALTITMTSCGNEPVKPEAQAMAEPSLSATPSPIIVVSPAPEESVESEVSIETLLQRNFSKVLKLSMEEYHCESLVAVGTDEVILSARKYDPETTRIVRVNLRTGQSTVVWESSVELMSSYSLRKIGDAVGWDAYDAENSMNRRTYRLIGEQLVTNTGNGDVSPDGHWSVSYGTGNHGIWGVNQSTGKQKQWTSGTEDWQPLWLPDSSGFLFLHDTGEQIGDGAGPYYELARYDIASQKTSILPYDKAFWGSIEWLEPGVSLVANNGFDDVVGLKIVNLESGIERQIVDTSDYEYLRSVVEPISKQLFISDQGSFKFYGSDGEVKSEVAWPTGLDEYSGINTATPDSPDQPLHYYESEREGGRFGPSQFQFSPDGTRLAYLLGAIGVSSADVVEGTQIALADNDGKRTKLLTQDYMQISEYQWTPDGAHLVALISPPSDPMQAYLGVIDL</sequence>
<dbReference type="EMBL" id="JASKHM010000001">
    <property type="protein sequence ID" value="MEQ4481470.1"/>
    <property type="molecule type" value="Genomic_DNA"/>
</dbReference>